<dbReference type="Gene3D" id="2.30.40.10">
    <property type="entry name" value="Urease, subunit C, domain 1"/>
    <property type="match status" value="1"/>
</dbReference>
<dbReference type="Proteomes" id="UP000076612">
    <property type="component" value="Unassembled WGS sequence"/>
</dbReference>
<reference evidence="3 5" key="3">
    <citation type="submission" date="2020-12" db="EMBL/GenBank/DDBJ databases">
        <title>FDA dAtabase for Regulatory Grade micrObial Sequences (FDA-ARGOS): Supporting development and validation of Infectious Disease Dx tests.</title>
        <authorList>
            <person name="Sproer C."/>
            <person name="Gronow S."/>
            <person name="Severitt S."/>
            <person name="Schroder I."/>
            <person name="Tallon L."/>
            <person name="Sadzewicz L."/>
            <person name="Zhao X."/>
            <person name="Boylan J."/>
            <person name="Ott S."/>
            <person name="Bowen H."/>
            <person name="Vavikolanu K."/>
            <person name="Mehta A."/>
            <person name="Aluvathingal J."/>
            <person name="Nadendla S."/>
            <person name="Lowell S."/>
            <person name="Myers T."/>
            <person name="Yan Y."/>
            <person name="Sichtig H."/>
        </authorList>
    </citation>
    <scope>NUCLEOTIDE SEQUENCE [LARGE SCALE GENOMIC DNA]</scope>
    <source>
        <strain evidence="3 5">FDAARGOS_902</strain>
    </source>
</reference>
<dbReference type="CDD" id="cd01299">
    <property type="entry name" value="Met_dep_hydrolase_A"/>
    <property type="match status" value="1"/>
</dbReference>
<dbReference type="SUPFAM" id="SSF51338">
    <property type="entry name" value="Composite domain of metallo-dependent hydrolases"/>
    <property type="match status" value="1"/>
</dbReference>
<evidence type="ECO:0000313" key="3">
    <source>
        <dbReference type="EMBL" id="QPS33129.1"/>
    </source>
</evidence>
<feature type="domain" description="Amidohydrolase-related" evidence="1">
    <location>
        <begin position="59"/>
        <end position="409"/>
    </location>
</feature>
<dbReference type="STRING" id="33889.AVW13_02655"/>
<proteinExistence type="predicted"/>
<dbReference type="InterPro" id="IPR032466">
    <property type="entry name" value="Metal_Hydrolase"/>
</dbReference>
<protein>
    <submittedName>
        <fullName evidence="2 3">Hydrolase</fullName>
    </submittedName>
</protein>
<dbReference type="PANTHER" id="PTHR43135">
    <property type="entry name" value="ALPHA-D-RIBOSE 1-METHYLPHOSPHONATE 5-TRIPHOSPHATE DIPHOSPHATASE"/>
    <property type="match status" value="1"/>
</dbReference>
<name>A0A165D9E9_9MICO</name>
<dbReference type="InterPro" id="IPR057744">
    <property type="entry name" value="OTAase-like"/>
</dbReference>
<reference evidence="4" key="1">
    <citation type="submission" date="2016-01" db="EMBL/GenBank/DDBJ databases">
        <title>Draft genome of Chromobacterium sp. F49.</title>
        <authorList>
            <person name="Hong K.W."/>
        </authorList>
    </citation>
    <scope>NUCLEOTIDE SEQUENCE [LARGE SCALE GENOMIC DNA]</scope>
    <source>
        <strain evidence="4">M40</strain>
    </source>
</reference>
<dbReference type="Proteomes" id="UP000594979">
    <property type="component" value="Chromosome"/>
</dbReference>
<keyword evidence="3" id="KW-0378">Hydrolase</keyword>
<evidence type="ECO:0000313" key="2">
    <source>
        <dbReference type="EMBL" id="KZE11833.1"/>
    </source>
</evidence>
<evidence type="ECO:0000259" key="1">
    <source>
        <dbReference type="Pfam" id="PF01979"/>
    </source>
</evidence>
<dbReference type="Gene3D" id="3.20.20.140">
    <property type="entry name" value="Metal-dependent hydrolases"/>
    <property type="match status" value="1"/>
</dbReference>
<dbReference type="EMBL" id="LQQR01000056">
    <property type="protein sequence ID" value="KZE11833.1"/>
    <property type="molecule type" value="Genomic_DNA"/>
</dbReference>
<dbReference type="SUPFAM" id="SSF51556">
    <property type="entry name" value="Metallo-dependent hydrolases"/>
    <property type="match status" value="1"/>
</dbReference>
<reference evidence="2" key="2">
    <citation type="submission" date="2016-01" db="EMBL/GenBank/DDBJ databases">
        <authorList>
            <person name="Hong K.W."/>
        </authorList>
    </citation>
    <scope>NUCLEOTIDE SEQUENCE</scope>
    <source>
        <strain evidence="2">M40</strain>
    </source>
</reference>
<dbReference type="EMBL" id="CP065682">
    <property type="protein sequence ID" value="QPS33129.1"/>
    <property type="molecule type" value="Genomic_DNA"/>
</dbReference>
<dbReference type="GO" id="GO:0016810">
    <property type="term" value="F:hydrolase activity, acting on carbon-nitrogen (but not peptide) bonds"/>
    <property type="evidence" value="ECO:0007669"/>
    <property type="project" value="InterPro"/>
</dbReference>
<organism evidence="3 5">
    <name type="scientific">Brevibacterium casei</name>
    <dbReference type="NCBI Taxonomy" id="33889"/>
    <lineage>
        <taxon>Bacteria</taxon>
        <taxon>Bacillati</taxon>
        <taxon>Actinomycetota</taxon>
        <taxon>Actinomycetes</taxon>
        <taxon>Micrococcales</taxon>
        <taxon>Brevibacteriaceae</taxon>
        <taxon>Brevibacterium</taxon>
    </lineage>
</organism>
<gene>
    <name evidence="2" type="ORF">AVW13_02655</name>
    <name evidence="3" type="ORF">I6G59_14385</name>
</gene>
<dbReference type="InterPro" id="IPR006680">
    <property type="entry name" value="Amidohydro-rel"/>
</dbReference>
<sequence>MRRLPMVTVFTNAQVFDGTRFIPGRRDVVVDGGRITAITEAGQGSHNASDTFVDCSERTLVPGIIDCHVHLMSAGAASTSAFHDPFSLPFYSSVRHMEETLAGGVTTMRDAGGTDLGAKVAVDTGVVRGPRMTIAVTIMSQTGGHGDFHLVSGSDSPFLAPHPGRPSGVADGVDGVRRKTRELLRAGADHIKICSTGGVLSPRDDPRHSQFTEEEIAVIVAEAAAQGAHVMSHAQGAPGIKNAVRAGVRSIEHGIYLDDEAIDLMLEHGTFLVPTLQAPRAVIKAAEAGASLPQSVIDKAHAVIETHHESIVRAHEAGIRIAMGTDAGVGPHGKNLEEISLLAGAGLSSAEALAAGTSVAADLLGHDDRGRIAPDALADLVLVDGDLSSDDVRGIEDRVSEVWLDGTRV</sequence>
<dbReference type="InterPro" id="IPR011059">
    <property type="entry name" value="Metal-dep_hydrolase_composite"/>
</dbReference>
<dbReference type="PANTHER" id="PTHR43135:SF3">
    <property type="entry name" value="ALPHA-D-RIBOSE 1-METHYLPHOSPHONATE 5-TRIPHOSPHATE DIPHOSPHATASE"/>
    <property type="match status" value="1"/>
</dbReference>
<evidence type="ECO:0000313" key="5">
    <source>
        <dbReference type="Proteomes" id="UP000594979"/>
    </source>
</evidence>
<dbReference type="KEGG" id="bcau:I6G59_14385"/>
<accession>A0A165D9E9</accession>
<evidence type="ECO:0000313" key="4">
    <source>
        <dbReference type="Proteomes" id="UP000076612"/>
    </source>
</evidence>
<dbReference type="AlphaFoldDB" id="A0A165D9E9"/>
<dbReference type="Pfam" id="PF01979">
    <property type="entry name" value="Amidohydro_1"/>
    <property type="match status" value="1"/>
</dbReference>
<dbReference type="InterPro" id="IPR051781">
    <property type="entry name" value="Metallo-dep_Hydrolase"/>
</dbReference>